<dbReference type="Gene3D" id="3.40.50.150">
    <property type="entry name" value="Vaccinia Virus protein VP39"/>
    <property type="match status" value="1"/>
</dbReference>
<proteinExistence type="predicted"/>
<keyword evidence="2" id="KW-0808">Transferase</keyword>
<dbReference type="PANTHER" id="PTHR42873:SF1">
    <property type="entry name" value="S-ADENOSYLMETHIONINE-DEPENDENT METHYLTRANSFERASE DOMAIN-CONTAINING PROTEIN"/>
    <property type="match status" value="1"/>
</dbReference>
<accession>A0A834GU73</accession>
<dbReference type="AlphaFoldDB" id="A0A834GU73"/>
<dbReference type="CDD" id="cd02440">
    <property type="entry name" value="AdoMet_MTases"/>
    <property type="match status" value="1"/>
</dbReference>
<dbReference type="OrthoDB" id="269872at2759"/>
<sequence>MRNRKRLGAGPSLLTPGHYNGYTGPVECQVSARGKAENSFWLSGLVVDIFGDSAVIASSAAWVEKYKPQIKTCISSLDGINYLSWRPSSEFLKEEGMDLSNSEEVSSLTTPARVKFTYCCIEFPAVPSCIISASWFSHNTDTDYVKENGISYLISLEGQKTGFYADQRENRQFIATISEGQRVLDMYCYSGGFAMNAARGGARNVTGVDSSVPALELARENVILNELDPGRISFLRRDAADFMKDAFSRNETWDLVIVDPPKLAPRRKVKWIICAVDFFKLWCFSLDFFGDVLIASLGTATTAAASSVGRKVTIIRQAGAACDHPIDPSYPEGAYLSNILLRVL</sequence>
<gene>
    <name evidence="5" type="ORF">RHSIM_Rhsim06G0244100</name>
</gene>
<reference evidence="5" key="1">
    <citation type="submission" date="2019-11" db="EMBL/GenBank/DDBJ databases">
        <authorList>
            <person name="Liu Y."/>
            <person name="Hou J."/>
            <person name="Li T.-Q."/>
            <person name="Guan C.-H."/>
            <person name="Wu X."/>
            <person name="Wu H.-Z."/>
            <person name="Ling F."/>
            <person name="Zhang R."/>
            <person name="Shi X.-G."/>
            <person name="Ren J.-P."/>
            <person name="Chen E.-F."/>
            <person name="Sun J.-M."/>
        </authorList>
    </citation>
    <scope>NUCLEOTIDE SEQUENCE</scope>
    <source>
        <strain evidence="5">Adult_tree_wgs_1</strain>
        <tissue evidence="5">Leaves</tissue>
    </source>
</reference>
<keyword evidence="6" id="KW-1185">Reference proteome</keyword>
<dbReference type="PANTHER" id="PTHR42873">
    <property type="entry name" value="RIBOSOMAL RNA LARGE SUBUNIT METHYLTRANSFERASE"/>
    <property type="match status" value="1"/>
</dbReference>
<name>A0A834GU73_RHOSS</name>
<evidence type="ECO:0000256" key="1">
    <source>
        <dbReference type="ARBA" id="ARBA00022603"/>
    </source>
</evidence>
<evidence type="ECO:0000313" key="5">
    <source>
        <dbReference type="EMBL" id="KAF7141199.1"/>
    </source>
</evidence>
<keyword evidence="3" id="KW-0949">S-adenosyl-L-methionine</keyword>
<dbReference type="Gene3D" id="3.30.750.80">
    <property type="entry name" value="RNA methyltransferase domain (HRMD) like"/>
    <property type="match status" value="1"/>
</dbReference>
<dbReference type="EMBL" id="WJXA01000006">
    <property type="protein sequence ID" value="KAF7141199.1"/>
    <property type="molecule type" value="Genomic_DNA"/>
</dbReference>
<dbReference type="Pfam" id="PF10672">
    <property type="entry name" value="Methyltrans_SAM"/>
    <property type="match status" value="1"/>
</dbReference>
<comment type="caution">
    <text evidence="5">The sequence shown here is derived from an EMBL/GenBank/DDBJ whole genome shotgun (WGS) entry which is preliminary data.</text>
</comment>
<evidence type="ECO:0000259" key="4">
    <source>
        <dbReference type="Pfam" id="PF10672"/>
    </source>
</evidence>
<evidence type="ECO:0000256" key="3">
    <source>
        <dbReference type="ARBA" id="ARBA00022691"/>
    </source>
</evidence>
<dbReference type="SUPFAM" id="SSF53335">
    <property type="entry name" value="S-adenosyl-L-methionine-dependent methyltransferases"/>
    <property type="match status" value="1"/>
</dbReference>
<feature type="domain" description="S-adenosylmethionine-dependent methyltransferase" evidence="4">
    <location>
        <begin position="135"/>
        <end position="263"/>
    </location>
</feature>
<organism evidence="5 6">
    <name type="scientific">Rhododendron simsii</name>
    <name type="common">Sims's rhododendron</name>
    <dbReference type="NCBI Taxonomy" id="118357"/>
    <lineage>
        <taxon>Eukaryota</taxon>
        <taxon>Viridiplantae</taxon>
        <taxon>Streptophyta</taxon>
        <taxon>Embryophyta</taxon>
        <taxon>Tracheophyta</taxon>
        <taxon>Spermatophyta</taxon>
        <taxon>Magnoliopsida</taxon>
        <taxon>eudicotyledons</taxon>
        <taxon>Gunneridae</taxon>
        <taxon>Pentapetalae</taxon>
        <taxon>asterids</taxon>
        <taxon>Ericales</taxon>
        <taxon>Ericaceae</taxon>
        <taxon>Ericoideae</taxon>
        <taxon>Rhodoreae</taxon>
        <taxon>Rhododendron</taxon>
    </lineage>
</organism>
<protein>
    <recommendedName>
        <fullName evidence="4">S-adenosylmethionine-dependent methyltransferase domain-containing protein</fullName>
    </recommendedName>
</protein>
<dbReference type="InterPro" id="IPR019614">
    <property type="entry name" value="SAM-dep_methyl-trfase"/>
</dbReference>
<keyword evidence="1" id="KW-0489">Methyltransferase</keyword>
<dbReference type="InterPro" id="IPR029063">
    <property type="entry name" value="SAM-dependent_MTases_sf"/>
</dbReference>
<evidence type="ECO:0000313" key="6">
    <source>
        <dbReference type="Proteomes" id="UP000626092"/>
    </source>
</evidence>
<dbReference type="GO" id="GO:0032259">
    <property type="term" value="P:methylation"/>
    <property type="evidence" value="ECO:0007669"/>
    <property type="project" value="UniProtKB-KW"/>
</dbReference>
<evidence type="ECO:0000256" key="2">
    <source>
        <dbReference type="ARBA" id="ARBA00022679"/>
    </source>
</evidence>
<dbReference type="GO" id="GO:0008168">
    <property type="term" value="F:methyltransferase activity"/>
    <property type="evidence" value="ECO:0007669"/>
    <property type="project" value="UniProtKB-KW"/>
</dbReference>
<dbReference type="Proteomes" id="UP000626092">
    <property type="component" value="Unassembled WGS sequence"/>
</dbReference>